<name>A0ABD1CGN6_CULPP</name>
<reference evidence="5 6" key="1">
    <citation type="submission" date="2024-05" db="EMBL/GenBank/DDBJ databases">
        <title>Culex pipiens pipiens assembly and annotation.</title>
        <authorList>
            <person name="Alout H."/>
            <person name="Durand T."/>
        </authorList>
    </citation>
    <scope>NUCLEOTIDE SEQUENCE [LARGE SCALE GENOMIC DNA]</scope>
    <source>
        <strain evidence="5">HA-2024</strain>
        <tissue evidence="5">Whole body</tissue>
    </source>
</reference>
<feature type="region of interest" description="Disordered" evidence="3">
    <location>
        <begin position="1005"/>
        <end position="1030"/>
    </location>
</feature>
<feature type="compositionally biased region" description="Polar residues" evidence="3">
    <location>
        <begin position="885"/>
        <end position="894"/>
    </location>
</feature>
<sequence>MNQFLKQCRTILGNKLPKLIVLGNESCDLDSAVCCLCLAFNLAKNPGIIKSLTTCNNPVLPVLNVTREELPLKTEVVHFLRSNQVDLADLVCRDEVELPEGQSETKFVLVDHHVSRFRRNVVAVVDHRPFDGNSGLEGGTYKFIEQVGSCATLVTKLMEQVDLCKEVTEDNAEVLRLLYGAIVLDTVNFSAEADRARPLDHEMAALIERSLRVADSGAYRKQLFDELVAKRSDVSSLDSLQILSKDLKIVSKNGITVAIPGYPILVQEYIKLVGVEENLRKFAVKTNSNVIVLMGMKVTDGSVQRDLGIININNERLHQEILNKLTSSVSPDFAFKKHDHVTMEGSFFQQCNGKMPRTYKRAENARGYQKYGEAALQKCLKAIQNGMTHRKASEMYGIPRTTITNRLQGKTGEKVGGRRAFTDEEEQLFVDCLVVMRDSGLAVNEHDLRFVVKSYLTEVGKTVPRFADNKPGPDWTKLFLGRHPELAFLETNRKGKGNIPEETLSASLTLTLTAITGTGGQFPPGPRYSLDNMPKTSFSCRDKILGGYYADSETQCQMFHVCVKVSGIGEAQICADWGDVDCEAATLYYGSDNFDLYRLGSGFESKRAPFAEEEEATFHLQRAETSDARRSKQFIVNQSSKPQQPPVHPNPNQIPPVQRPQQQQQLQQHHQQQHHHHRQSPVTTTTTTTTTSTTAAPFYSTTENYFNKANDEIFRGSHSSHFFNNRNNGKEDFDDDFVRRPAASTTSPTTTARPATPSNTNATRSTQTRGRNRGRGSVRAHNLNIVRSEAKPTPARQQTRLQATTPEDFFDVPKIQNFSRGSANHHNNNNNNNFRQQPTTVLQPQTDNKINFDLLPSSTKPRHLPRSVPAAATAGQHDASAAELSRSSKSTPRPQNFQQFQTTTNVPLNQQRYQPPSTPAAANQHFTDFNNQFFAPNPSTTPPPNINYQFFSRNPSTPAPAQIINRNPTTQAPVQNFNRNPSTQAPAQNFNRVTQAPQFYNTGFENKATERNEPITTPQESQRTRAQSRSFNIDPARLNQFNYNEYQGSRTSTTTSTTTVAPTPAAAVFDFKPSTYNPLSYRQQQQPQQPLRQHPPSFNVNPFDPRSTAASVSITTTTTSTQRPASNNEQRYQTISRSASDNYTPSTIKKFSTLVPKDQYNPTTFKPNALSKKALLQFVIQKPEKQDKIVPPAPVKSTVYVPTVPPVSITTTTTTTQAPVVRKQPQPNNFFQQPQQQPTRPTTTTTTTTTQRPQDIDEDDGQYHPELYEKDFYRNRVKAKFNQERKQNSQDPLTSSRNNFFQQSTPVSQSLSSSDEDEIFRTAHSQNIAASGNDLILERARQAAAKINEFLSSSSVKPTPPAPTKKAHHHQSKDANQRVNPRPFSKAPTIPPNATSTKRPADDKEEYDYAYYDTGSPDVPEYDVIEDFGRTSAHKKNKKN</sequence>
<dbReference type="SMART" id="SM01131">
    <property type="entry name" value="DHHA2"/>
    <property type="match status" value="1"/>
</dbReference>
<feature type="compositionally biased region" description="Low complexity" evidence="3">
    <location>
        <begin position="659"/>
        <end position="670"/>
    </location>
</feature>
<dbReference type="Pfam" id="PF02833">
    <property type="entry name" value="DHHA2"/>
    <property type="match status" value="1"/>
</dbReference>
<feature type="domain" description="DHHA2" evidence="4">
    <location>
        <begin position="224"/>
        <end position="348"/>
    </location>
</feature>
<feature type="region of interest" description="Disordered" evidence="3">
    <location>
        <begin position="1076"/>
        <end position="1130"/>
    </location>
</feature>
<feature type="region of interest" description="Disordered" evidence="3">
    <location>
        <begin position="637"/>
        <end position="691"/>
    </location>
</feature>
<dbReference type="SUPFAM" id="SSF46689">
    <property type="entry name" value="Homeodomain-like"/>
    <property type="match status" value="1"/>
</dbReference>
<comment type="caution">
    <text evidence="5">The sequence shown here is derived from an EMBL/GenBank/DDBJ whole genome shotgun (WGS) entry which is preliminary data.</text>
</comment>
<evidence type="ECO:0000313" key="5">
    <source>
        <dbReference type="EMBL" id="KAL1375552.1"/>
    </source>
</evidence>
<protein>
    <recommendedName>
        <fullName evidence="4">DHHA2 domain-containing protein</fullName>
    </recommendedName>
</protein>
<evidence type="ECO:0000256" key="1">
    <source>
        <dbReference type="ARBA" id="ARBA00004123"/>
    </source>
</evidence>
<dbReference type="PANTHER" id="PTHR12112">
    <property type="entry name" value="BNIP - RELATED"/>
    <property type="match status" value="1"/>
</dbReference>
<feature type="compositionally biased region" description="Low complexity" evidence="3">
    <location>
        <begin position="824"/>
        <end position="833"/>
    </location>
</feature>
<evidence type="ECO:0000256" key="2">
    <source>
        <dbReference type="ARBA" id="ARBA00010331"/>
    </source>
</evidence>
<dbReference type="InterPro" id="IPR009057">
    <property type="entry name" value="Homeodomain-like_sf"/>
</dbReference>
<dbReference type="GO" id="GO:0005634">
    <property type="term" value="C:nucleus"/>
    <property type="evidence" value="ECO:0007669"/>
    <property type="project" value="UniProtKB-SubCell"/>
</dbReference>
<dbReference type="Proteomes" id="UP001562425">
    <property type="component" value="Unassembled WGS sequence"/>
</dbReference>
<feature type="compositionally biased region" description="Pro residues" evidence="3">
    <location>
        <begin position="643"/>
        <end position="658"/>
    </location>
</feature>
<dbReference type="SUPFAM" id="SSF64182">
    <property type="entry name" value="DHH phosphoesterases"/>
    <property type="match status" value="1"/>
</dbReference>
<dbReference type="InterPro" id="IPR038222">
    <property type="entry name" value="DHHA2_dom_sf"/>
</dbReference>
<feature type="compositionally biased region" description="Low complexity" evidence="3">
    <location>
        <begin position="1083"/>
        <end position="1096"/>
    </location>
</feature>
<feature type="compositionally biased region" description="Polar residues" evidence="3">
    <location>
        <begin position="1289"/>
        <end position="1301"/>
    </location>
</feature>
<dbReference type="Gene3D" id="1.10.10.60">
    <property type="entry name" value="Homeodomain-like"/>
    <property type="match status" value="1"/>
</dbReference>
<feature type="compositionally biased region" description="Low complexity" evidence="3">
    <location>
        <begin position="1302"/>
        <end position="1313"/>
    </location>
</feature>
<feature type="compositionally biased region" description="Polar residues" evidence="3">
    <location>
        <begin position="1014"/>
        <end position="1030"/>
    </location>
</feature>
<dbReference type="Gene3D" id="3.90.1640.10">
    <property type="entry name" value="inorganic pyrophosphatase (n-terminal core)"/>
    <property type="match status" value="1"/>
</dbReference>
<evidence type="ECO:0000256" key="3">
    <source>
        <dbReference type="SAM" id="MobiDB-lite"/>
    </source>
</evidence>
<feature type="region of interest" description="Disordered" evidence="3">
    <location>
        <begin position="850"/>
        <end position="899"/>
    </location>
</feature>
<feature type="region of interest" description="Disordered" evidence="3">
    <location>
        <begin position="1209"/>
        <end position="1263"/>
    </location>
</feature>
<accession>A0ABD1CGN6</accession>
<feature type="compositionally biased region" description="Basic and acidic residues" evidence="3">
    <location>
        <begin position="728"/>
        <end position="739"/>
    </location>
</feature>
<dbReference type="InterPro" id="IPR007889">
    <property type="entry name" value="HTH_Psq"/>
</dbReference>
<evidence type="ECO:0000259" key="4">
    <source>
        <dbReference type="SMART" id="SM01131"/>
    </source>
</evidence>
<gene>
    <name evidence="5" type="ORF">pipiens_004635</name>
</gene>
<organism evidence="5 6">
    <name type="scientific">Culex pipiens pipiens</name>
    <name type="common">Northern house mosquito</name>
    <dbReference type="NCBI Taxonomy" id="38569"/>
    <lineage>
        <taxon>Eukaryota</taxon>
        <taxon>Metazoa</taxon>
        <taxon>Ecdysozoa</taxon>
        <taxon>Arthropoda</taxon>
        <taxon>Hexapoda</taxon>
        <taxon>Insecta</taxon>
        <taxon>Pterygota</taxon>
        <taxon>Neoptera</taxon>
        <taxon>Endopterygota</taxon>
        <taxon>Diptera</taxon>
        <taxon>Nematocera</taxon>
        <taxon>Culicoidea</taxon>
        <taxon>Culicidae</taxon>
        <taxon>Culicinae</taxon>
        <taxon>Culicini</taxon>
        <taxon>Culex</taxon>
        <taxon>Culex</taxon>
    </lineage>
</organism>
<feature type="region of interest" description="Disordered" evidence="3">
    <location>
        <begin position="722"/>
        <end position="838"/>
    </location>
</feature>
<dbReference type="InterPro" id="IPR004097">
    <property type="entry name" value="DHHA2"/>
</dbReference>
<feature type="compositionally biased region" description="Low complexity" evidence="3">
    <location>
        <begin position="1107"/>
        <end position="1121"/>
    </location>
</feature>
<dbReference type="Pfam" id="PF05225">
    <property type="entry name" value="HTH_psq"/>
    <property type="match status" value="1"/>
</dbReference>
<dbReference type="EMBL" id="JBEHCU010012404">
    <property type="protein sequence ID" value="KAL1375552.1"/>
    <property type="molecule type" value="Genomic_DNA"/>
</dbReference>
<feature type="region of interest" description="Disordered" evidence="3">
    <location>
        <begin position="1282"/>
        <end position="1317"/>
    </location>
</feature>
<feature type="compositionally biased region" description="Low complexity" evidence="3">
    <location>
        <begin position="740"/>
        <end position="763"/>
    </location>
</feature>
<keyword evidence="6" id="KW-1185">Reference proteome</keyword>
<feature type="compositionally biased region" description="Low complexity" evidence="3">
    <location>
        <begin position="1209"/>
        <end position="1253"/>
    </location>
</feature>
<dbReference type="Gene3D" id="3.10.310.20">
    <property type="entry name" value="DHHA2 domain"/>
    <property type="match status" value="1"/>
</dbReference>
<dbReference type="PANTHER" id="PTHR12112:SF39">
    <property type="entry name" value="EG:152A3.5 PROTEIN (FBGN0003116_PN PROTEIN)"/>
    <property type="match status" value="1"/>
</dbReference>
<dbReference type="InterPro" id="IPR038763">
    <property type="entry name" value="DHH_sf"/>
</dbReference>
<feature type="region of interest" description="Disordered" evidence="3">
    <location>
        <begin position="1351"/>
        <end position="1440"/>
    </location>
</feature>
<evidence type="ECO:0000313" key="6">
    <source>
        <dbReference type="Proteomes" id="UP001562425"/>
    </source>
</evidence>
<feature type="compositionally biased region" description="Polar residues" evidence="3">
    <location>
        <begin position="795"/>
        <end position="805"/>
    </location>
</feature>
<comment type="subcellular location">
    <subcellularLocation>
        <location evidence="1">Nucleus</location>
    </subcellularLocation>
</comment>
<proteinExistence type="inferred from homology"/>
<comment type="similarity">
    <text evidence="2">Belongs to the PPase class C family. Prune subfamily.</text>
</comment>